<gene>
    <name evidence="1" type="ORF">SAMN05192566_2038</name>
</gene>
<protein>
    <submittedName>
        <fullName evidence="1">Uncharacterized protein</fullName>
    </submittedName>
</protein>
<reference evidence="2" key="1">
    <citation type="submission" date="2016-10" db="EMBL/GenBank/DDBJ databases">
        <authorList>
            <person name="Varghese N."/>
            <person name="Submissions S."/>
        </authorList>
    </citation>
    <scope>NUCLEOTIDE SEQUENCE [LARGE SCALE GENOMIC DNA]</scope>
    <source>
        <strain evidence="2">CBMB127</strain>
    </source>
</reference>
<proteinExistence type="predicted"/>
<evidence type="ECO:0000313" key="1">
    <source>
        <dbReference type="EMBL" id="SDK68415.1"/>
    </source>
</evidence>
<dbReference type="RefSeq" id="WP_091472048.1">
    <property type="nucleotide sequence ID" value="NZ_FNFX01000004.1"/>
</dbReference>
<dbReference type="Proteomes" id="UP000198629">
    <property type="component" value="Unassembled WGS sequence"/>
</dbReference>
<organism evidence="1 2">
    <name type="scientific">Methylophilus rhizosphaerae</name>
    <dbReference type="NCBI Taxonomy" id="492660"/>
    <lineage>
        <taxon>Bacteria</taxon>
        <taxon>Pseudomonadati</taxon>
        <taxon>Pseudomonadota</taxon>
        <taxon>Betaproteobacteria</taxon>
        <taxon>Nitrosomonadales</taxon>
        <taxon>Methylophilaceae</taxon>
        <taxon>Methylophilus</taxon>
    </lineage>
</organism>
<name>A0A1G9DWZ9_9PROT</name>
<dbReference type="AlphaFoldDB" id="A0A1G9DWZ9"/>
<sequence>MRRLFYIDYPQEHIEGQAHRYRCAFCKLETTTINGRLEGHLPTCDYRVALEKAGFECNRHSPIPHEDTADEVD</sequence>
<keyword evidence="2" id="KW-1185">Reference proteome</keyword>
<evidence type="ECO:0000313" key="2">
    <source>
        <dbReference type="Proteomes" id="UP000198629"/>
    </source>
</evidence>
<dbReference type="EMBL" id="FNFX01000004">
    <property type="protein sequence ID" value="SDK68415.1"/>
    <property type="molecule type" value="Genomic_DNA"/>
</dbReference>
<dbReference type="STRING" id="492660.SAMN05192566_2038"/>
<accession>A0A1G9DWZ9</accession>
<dbReference type="OrthoDB" id="9132992at2"/>